<dbReference type="EMBL" id="CADCXN010000126">
    <property type="protein sequence ID" value="CAA9893001.1"/>
    <property type="molecule type" value="Genomic_DNA"/>
</dbReference>
<evidence type="ECO:0000256" key="6">
    <source>
        <dbReference type="ARBA" id="ARBA00039097"/>
    </source>
</evidence>
<dbReference type="InterPro" id="IPR027256">
    <property type="entry name" value="P-typ_ATPase_IB"/>
</dbReference>
<keyword evidence="3 8" id="KW-0812">Transmembrane</keyword>
<evidence type="ECO:0000256" key="8">
    <source>
        <dbReference type="RuleBase" id="RU362081"/>
    </source>
</evidence>
<dbReference type="InterPro" id="IPR059000">
    <property type="entry name" value="ATPase_P-type_domA"/>
</dbReference>
<feature type="transmembrane region" description="Helical" evidence="8">
    <location>
        <begin position="95"/>
        <end position="111"/>
    </location>
</feature>
<organism evidence="10 11">
    <name type="scientific">Candidatus Methylobacter favarea</name>
    <dbReference type="NCBI Taxonomy" id="2707345"/>
    <lineage>
        <taxon>Bacteria</taxon>
        <taxon>Pseudomonadati</taxon>
        <taxon>Pseudomonadota</taxon>
        <taxon>Gammaproteobacteria</taxon>
        <taxon>Methylococcales</taxon>
        <taxon>Methylococcaceae</taxon>
        <taxon>Methylobacter</taxon>
    </lineage>
</organism>
<dbReference type="Gene3D" id="2.70.150.10">
    <property type="entry name" value="Calcium-transporting ATPase, cytoplasmic transduction domain A"/>
    <property type="match status" value="1"/>
</dbReference>
<protein>
    <recommendedName>
        <fullName evidence="6">P-type Zn(2+) transporter</fullName>
        <ecNumber evidence="6">7.2.2.12</ecNumber>
    </recommendedName>
</protein>
<dbReference type="InterPro" id="IPR018303">
    <property type="entry name" value="ATPase_P-typ_P_site"/>
</dbReference>
<dbReference type="InterPro" id="IPR008250">
    <property type="entry name" value="ATPase_P-typ_transduc_dom_A_sf"/>
</dbReference>
<keyword evidence="8" id="KW-0067">ATP-binding</keyword>
<evidence type="ECO:0000313" key="10">
    <source>
        <dbReference type="EMBL" id="CAA9893001.1"/>
    </source>
</evidence>
<dbReference type="SUPFAM" id="SSF56784">
    <property type="entry name" value="HAD-like"/>
    <property type="match status" value="1"/>
</dbReference>
<keyword evidence="5 8" id="KW-0472">Membrane</keyword>
<dbReference type="NCBIfam" id="TIGR01494">
    <property type="entry name" value="ATPase_P-type"/>
    <property type="match status" value="1"/>
</dbReference>
<sequence>MTSRRQATSTSETIIAGLSLLGIGIYLVLHYALDWGQEIYTLTLNASLASAVAQLYERQFVYPIALVQLPLIAVLMLGGIPLIYQLIIKLLKGDLGADLLAGIAIITAVLLKEYLAGSLVVLMLSSGAVLEAYAVRKASSVLEALANRMPSVAHRKSVEGLADISTEQVNIGDILLILPHEICPVDGTVVDGSGAMDESYLTGEPYLMSKISGSQVLSGAINGDSALTIRADKLALDSRYAKIMDVMRASEQHRPKLRRLGDQLGALYAPIAIAIALIAWAASGDVVRFLAVLVIATPCPLLIGIPVTIISSISLAARRDIIIKNPAILEMIGTCRTAIFDKTGTLTYGRPSLTALITGDAYNEREVLTLVASLESYSRHPLSEAILKAAEKSALKLLDIASIKEIPGEGLEGNVAGKRVQVTSRKKFVEQHPVEAAYLPPISGGLECIVLIDDAYAATLQFRDEIRTDSSTFINHLQPNHLFDKVMLVSGDRESEVRYLAGRVGIEHVYFSQSPEQKLELVRNETKAAKTVYLGDGINDAPALTAATIGIAFGQNSDITGESADAVIMTSSLLKVDELFHIGERMRKIALQSALGGMIFSLIGMAFAGLGYLPPVAGAITQEIIDVFAILNALRAAIAPKILSDY</sequence>
<keyword evidence="8" id="KW-0547">Nucleotide-binding</keyword>
<feature type="domain" description="P-type ATPase A" evidence="9">
    <location>
        <begin position="150"/>
        <end position="247"/>
    </location>
</feature>
<dbReference type="EC" id="7.2.2.12" evidence="6"/>
<reference evidence="10 11" key="1">
    <citation type="submission" date="2020-02" db="EMBL/GenBank/DDBJ databases">
        <authorList>
            <person name="Hogendoorn C."/>
        </authorList>
    </citation>
    <scope>NUCLEOTIDE SEQUENCE [LARGE SCALE GENOMIC DNA]</scope>
    <source>
        <strain evidence="10">METHB21</strain>
    </source>
</reference>
<dbReference type="InterPro" id="IPR001757">
    <property type="entry name" value="P_typ_ATPase"/>
</dbReference>
<proteinExistence type="inferred from homology"/>
<dbReference type="GO" id="GO:0005886">
    <property type="term" value="C:plasma membrane"/>
    <property type="evidence" value="ECO:0007669"/>
    <property type="project" value="UniProtKB-SubCell"/>
</dbReference>
<evidence type="ECO:0000256" key="7">
    <source>
        <dbReference type="ARBA" id="ARBA00047308"/>
    </source>
</evidence>
<dbReference type="Proteomes" id="UP000494216">
    <property type="component" value="Unassembled WGS sequence"/>
</dbReference>
<dbReference type="Pfam" id="PF00702">
    <property type="entry name" value="Hydrolase"/>
    <property type="match status" value="1"/>
</dbReference>
<name>A0A8S0WSP9_9GAMM</name>
<evidence type="ECO:0000256" key="4">
    <source>
        <dbReference type="ARBA" id="ARBA00022989"/>
    </source>
</evidence>
<accession>A0A8S0WSP9</accession>
<dbReference type="PROSITE" id="PS00154">
    <property type="entry name" value="ATPASE_E1_E2"/>
    <property type="match status" value="1"/>
</dbReference>
<dbReference type="GO" id="GO:0016887">
    <property type="term" value="F:ATP hydrolysis activity"/>
    <property type="evidence" value="ECO:0007669"/>
    <property type="project" value="InterPro"/>
</dbReference>
<dbReference type="Pfam" id="PF00122">
    <property type="entry name" value="E1-E2_ATPase"/>
    <property type="match status" value="1"/>
</dbReference>
<evidence type="ECO:0000256" key="3">
    <source>
        <dbReference type="ARBA" id="ARBA00022692"/>
    </source>
</evidence>
<dbReference type="PANTHER" id="PTHR48085">
    <property type="entry name" value="CADMIUM/ZINC-TRANSPORTING ATPASE HMA2-RELATED"/>
    <property type="match status" value="1"/>
</dbReference>
<dbReference type="SUPFAM" id="SSF81665">
    <property type="entry name" value="Calcium ATPase, transmembrane domain M"/>
    <property type="match status" value="1"/>
</dbReference>
<dbReference type="InterPro" id="IPR036412">
    <property type="entry name" value="HAD-like_sf"/>
</dbReference>
<dbReference type="InterPro" id="IPR023214">
    <property type="entry name" value="HAD_sf"/>
</dbReference>
<evidence type="ECO:0000256" key="1">
    <source>
        <dbReference type="ARBA" id="ARBA00004370"/>
    </source>
</evidence>
<dbReference type="GO" id="GO:0016463">
    <property type="term" value="F:P-type zinc transporter activity"/>
    <property type="evidence" value="ECO:0007669"/>
    <property type="project" value="UniProtKB-EC"/>
</dbReference>
<evidence type="ECO:0000256" key="5">
    <source>
        <dbReference type="ARBA" id="ARBA00023136"/>
    </source>
</evidence>
<feature type="transmembrane region" description="Helical" evidence="8">
    <location>
        <begin position="60"/>
        <end position="83"/>
    </location>
</feature>
<dbReference type="GO" id="GO:0046872">
    <property type="term" value="F:metal ion binding"/>
    <property type="evidence" value="ECO:0007669"/>
    <property type="project" value="UniProtKB-KW"/>
</dbReference>
<feature type="transmembrane region" description="Helical" evidence="8">
    <location>
        <begin position="264"/>
        <end position="283"/>
    </location>
</feature>
<keyword evidence="8" id="KW-0479">Metal-binding</keyword>
<dbReference type="RefSeq" id="WP_174627700.1">
    <property type="nucleotide sequence ID" value="NZ_CADCXN010000126.1"/>
</dbReference>
<dbReference type="SUPFAM" id="SSF81653">
    <property type="entry name" value="Calcium ATPase, transduction domain A"/>
    <property type="match status" value="1"/>
</dbReference>
<feature type="transmembrane region" description="Helical" evidence="8">
    <location>
        <begin position="589"/>
        <end position="613"/>
    </location>
</feature>
<dbReference type="InterPro" id="IPR023299">
    <property type="entry name" value="ATPase_P-typ_cyto_dom_N"/>
</dbReference>
<evidence type="ECO:0000259" key="9">
    <source>
        <dbReference type="Pfam" id="PF00122"/>
    </source>
</evidence>
<dbReference type="InterPro" id="IPR023298">
    <property type="entry name" value="ATPase_P-typ_TM_dom_sf"/>
</dbReference>
<dbReference type="PRINTS" id="PR00119">
    <property type="entry name" value="CATATPASE"/>
</dbReference>
<comment type="similarity">
    <text evidence="2 8">Belongs to the cation transport ATPase (P-type) (TC 3.A.3) family. Type IB subfamily.</text>
</comment>
<evidence type="ECO:0000256" key="2">
    <source>
        <dbReference type="ARBA" id="ARBA00006024"/>
    </source>
</evidence>
<dbReference type="PANTHER" id="PTHR48085:SF5">
    <property type="entry name" value="CADMIUM_ZINC-TRANSPORTING ATPASE HMA4-RELATED"/>
    <property type="match status" value="1"/>
</dbReference>
<comment type="catalytic activity">
    <reaction evidence="7">
        <text>Zn(2+)(in) + ATP + H2O = Zn(2+)(out) + ADP + phosphate + H(+)</text>
        <dbReference type="Rhea" id="RHEA:20621"/>
        <dbReference type="ChEBI" id="CHEBI:15377"/>
        <dbReference type="ChEBI" id="CHEBI:15378"/>
        <dbReference type="ChEBI" id="CHEBI:29105"/>
        <dbReference type="ChEBI" id="CHEBI:30616"/>
        <dbReference type="ChEBI" id="CHEBI:43474"/>
        <dbReference type="ChEBI" id="CHEBI:456216"/>
        <dbReference type="EC" id="7.2.2.12"/>
    </reaction>
</comment>
<gene>
    <name evidence="10" type="ORF">METHB2_910002</name>
</gene>
<comment type="subcellular location">
    <subcellularLocation>
        <location evidence="8">Cell membrane</location>
    </subcellularLocation>
    <subcellularLocation>
        <location evidence="1">Membrane</location>
    </subcellularLocation>
</comment>
<dbReference type="Gene3D" id="3.40.1110.10">
    <property type="entry name" value="Calcium-transporting ATPase, cytoplasmic domain N"/>
    <property type="match status" value="1"/>
</dbReference>
<dbReference type="NCBIfam" id="TIGR01525">
    <property type="entry name" value="ATPase-IB_hvy"/>
    <property type="match status" value="1"/>
</dbReference>
<dbReference type="GO" id="GO:0005524">
    <property type="term" value="F:ATP binding"/>
    <property type="evidence" value="ECO:0007669"/>
    <property type="project" value="UniProtKB-UniRule"/>
</dbReference>
<keyword evidence="8" id="KW-1003">Cell membrane</keyword>
<evidence type="ECO:0000313" key="11">
    <source>
        <dbReference type="Proteomes" id="UP000494216"/>
    </source>
</evidence>
<feature type="transmembrane region" description="Helical" evidence="8">
    <location>
        <begin position="289"/>
        <end position="316"/>
    </location>
</feature>
<keyword evidence="11" id="KW-1185">Reference proteome</keyword>
<comment type="caution">
    <text evidence="10">The sequence shown here is derived from an EMBL/GenBank/DDBJ whole genome shotgun (WGS) entry which is preliminary data.</text>
</comment>
<dbReference type="Gene3D" id="3.40.50.1000">
    <property type="entry name" value="HAD superfamily/HAD-like"/>
    <property type="match status" value="1"/>
</dbReference>
<dbReference type="InterPro" id="IPR051014">
    <property type="entry name" value="Cation_Transport_ATPase_IB"/>
</dbReference>
<feature type="transmembrane region" description="Helical" evidence="8">
    <location>
        <begin position="12"/>
        <end position="33"/>
    </location>
</feature>
<keyword evidence="4 8" id="KW-1133">Transmembrane helix</keyword>
<dbReference type="AlphaFoldDB" id="A0A8S0WSP9"/>
<dbReference type="GO" id="GO:0015086">
    <property type="term" value="F:cadmium ion transmembrane transporter activity"/>
    <property type="evidence" value="ECO:0007669"/>
    <property type="project" value="TreeGrafter"/>
</dbReference>